<reference evidence="2 3" key="1">
    <citation type="submission" date="2019-06" db="EMBL/GenBank/DDBJ databases">
        <title>Sequencing the genomes of 1000 actinobacteria strains.</title>
        <authorList>
            <person name="Klenk H.-P."/>
        </authorList>
    </citation>
    <scope>NUCLEOTIDE SEQUENCE [LARGE SCALE GENOMIC DNA]</scope>
    <source>
        <strain evidence="2 3">DSM 12335</strain>
    </source>
</reference>
<feature type="domain" description="AB hydrolase-1" evidence="1">
    <location>
        <begin position="16"/>
        <end position="156"/>
    </location>
</feature>
<organism evidence="2 3">
    <name type="scientific">Ornithinicoccus hortensis</name>
    <dbReference type="NCBI Taxonomy" id="82346"/>
    <lineage>
        <taxon>Bacteria</taxon>
        <taxon>Bacillati</taxon>
        <taxon>Actinomycetota</taxon>
        <taxon>Actinomycetes</taxon>
        <taxon>Micrococcales</taxon>
        <taxon>Intrasporangiaceae</taxon>
        <taxon>Ornithinicoccus</taxon>
    </lineage>
</organism>
<keyword evidence="3" id="KW-1185">Reference proteome</keyword>
<dbReference type="PRINTS" id="PR00111">
    <property type="entry name" value="ABHYDROLASE"/>
</dbReference>
<dbReference type="AlphaFoldDB" id="A0A542YT34"/>
<protein>
    <submittedName>
        <fullName evidence="2">Pimeloyl-ACP methyl ester carboxylesterase</fullName>
    </submittedName>
</protein>
<dbReference type="InterPro" id="IPR029058">
    <property type="entry name" value="AB_hydrolase_fold"/>
</dbReference>
<dbReference type="Gene3D" id="3.40.50.1820">
    <property type="entry name" value="alpha/beta hydrolase"/>
    <property type="match status" value="1"/>
</dbReference>
<dbReference type="GO" id="GO:0003824">
    <property type="term" value="F:catalytic activity"/>
    <property type="evidence" value="ECO:0007669"/>
    <property type="project" value="UniProtKB-ARBA"/>
</dbReference>
<proteinExistence type="predicted"/>
<name>A0A542YT34_9MICO</name>
<dbReference type="Pfam" id="PF00561">
    <property type="entry name" value="Abhydrolase_1"/>
    <property type="match status" value="1"/>
</dbReference>
<sequence>MNNVVHEFGTPDARDLVLLHGLTEAGTTWPDAVQRWGSHFRILAPDLRGHGHSPRFTAAQLSDPMAVLRDDVIGLLEAVCRGPAILLGHSLGGRLALIASAARPDLVDRLVLEDPVLASLDAAPASFAEQQHQFLDAFADGGVGERARAHAATNWSAAEIEAWSLSKTLVDRALIDHLSLGPLDAVALLQDSITPTLLVVPADGETARHRALVTNPLIQVAALDGVGHCVRRDGRDAFHGVVDPFLLGETGPHV</sequence>
<dbReference type="InterPro" id="IPR000073">
    <property type="entry name" value="AB_hydrolase_1"/>
</dbReference>
<dbReference type="Proteomes" id="UP000319516">
    <property type="component" value="Unassembled WGS sequence"/>
</dbReference>
<accession>A0A542YT34</accession>
<comment type="caution">
    <text evidence="2">The sequence shown here is derived from an EMBL/GenBank/DDBJ whole genome shotgun (WGS) entry which is preliminary data.</text>
</comment>
<dbReference type="SUPFAM" id="SSF53474">
    <property type="entry name" value="alpha/beta-Hydrolases"/>
    <property type="match status" value="1"/>
</dbReference>
<gene>
    <name evidence="2" type="ORF">FB467_2378</name>
</gene>
<dbReference type="RefSeq" id="WP_141785268.1">
    <property type="nucleotide sequence ID" value="NZ_BAAAIK010000010.1"/>
</dbReference>
<evidence type="ECO:0000313" key="2">
    <source>
        <dbReference type="EMBL" id="TQL51238.1"/>
    </source>
</evidence>
<dbReference type="PANTHER" id="PTHR43194">
    <property type="entry name" value="HYDROLASE ALPHA/BETA FOLD FAMILY"/>
    <property type="match status" value="1"/>
</dbReference>
<evidence type="ECO:0000313" key="3">
    <source>
        <dbReference type="Proteomes" id="UP000319516"/>
    </source>
</evidence>
<evidence type="ECO:0000259" key="1">
    <source>
        <dbReference type="Pfam" id="PF00561"/>
    </source>
</evidence>
<dbReference type="EMBL" id="VFOP01000001">
    <property type="protein sequence ID" value="TQL51238.1"/>
    <property type="molecule type" value="Genomic_DNA"/>
</dbReference>
<dbReference type="OrthoDB" id="8444301at2"/>
<dbReference type="PANTHER" id="PTHR43194:SF2">
    <property type="entry name" value="PEROXISOMAL MEMBRANE PROTEIN LPX1"/>
    <property type="match status" value="1"/>
</dbReference>
<dbReference type="InterPro" id="IPR050228">
    <property type="entry name" value="Carboxylesterase_BioH"/>
</dbReference>